<dbReference type="EMBL" id="JBBWWR010000017">
    <property type="protein sequence ID" value="KAK8946157.1"/>
    <property type="molecule type" value="Genomic_DNA"/>
</dbReference>
<feature type="coiled-coil region" evidence="1">
    <location>
        <begin position="1012"/>
        <end position="1042"/>
    </location>
</feature>
<evidence type="ECO:0000256" key="1">
    <source>
        <dbReference type="SAM" id="Coils"/>
    </source>
</evidence>
<feature type="coiled-coil region" evidence="1">
    <location>
        <begin position="410"/>
        <end position="437"/>
    </location>
</feature>
<feature type="compositionally biased region" description="Low complexity" evidence="2">
    <location>
        <begin position="210"/>
        <end position="228"/>
    </location>
</feature>
<dbReference type="PROSITE" id="PS51840">
    <property type="entry name" value="C2_NT"/>
    <property type="match status" value="1"/>
</dbReference>
<keyword evidence="1" id="KW-0175">Coiled coil</keyword>
<dbReference type="InterPro" id="IPR019448">
    <property type="entry name" value="NT-C2"/>
</dbReference>
<evidence type="ECO:0000313" key="5">
    <source>
        <dbReference type="Proteomes" id="UP001412067"/>
    </source>
</evidence>
<accession>A0ABR2LP66</accession>
<feature type="coiled-coil region" evidence="1">
    <location>
        <begin position="347"/>
        <end position="377"/>
    </location>
</feature>
<comment type="caution">
    <text evidence="4">The sequence shown here is derived from an EMBL/GenBank/DDBJ whole genome shotgun (WGS) entry which is preliminary data.</text>
</comment>
<reference evidence="4 5" key="1">
    <citation type="journal article" date="2022" name="Nat. Plants">
        <title>Genomes of leafy and leafless Platanthera orchids illuminate the evolution of mycoheterotrophy.</title>
        <authorList>
            <person name="Li M.H."/>
            <person name="Liu K.W."/>
            <person name="Li Z."/>
            <person name="Lu H.C."/>
            <person name="Ye Q.L."/>
            <person name="Zhang D."/>
            <person name="Wang J.Y."/>
            <person name="Li Y.F."/>
            <person name="Zhong Z.M."/>
            <person name="Liu X."/>
            <person name="Yu X."/>
            <person name="Liu D.K."/>
            <person name="Tu X.D."/>
            <person name="Liu B."/>
            <person name="Hao Y."/>
            <person name="Liao X.Y."/>
            <person name="Jiang Y.T."/>
            <person name="Sun W.H."/>
            <person name="Chen J."/>
            <person name="Chen Y.Q."/>
            <person name="Ai Y."/>
            <person name="Zhai J.W."/>
            <person name="Wu S.S."/>
            <person name="Zhou Z."/>
            <person name="Hsiao Y.Y."/>
            <person name="Wu W.L."/>
            <person name="Chen Y.Y."/>
            <person name="Lin Y.F."/>
            <person name="Hsu J.L."/>
            <person name="Li C.Y."/>
            <person name="Wang Z.W."/>
            <person name="Zhao X."/>
            <person name="Zhong W.Y."/>
            <person name="Ma X.K."/>
            <person name="Ma L."/>
            <person name="Huang J."/>
            <person name="Chen G.Z."/>
            <person name="Huang M.Z."/>
            <person name="Huang L."/>
            <person name="Peng D.H."/>
            <person name="Luo Y.B."/>
            <person name="Zou S.Q."/>
            <person name="Chen S.P."/>
            <person name="Lan S."/>
            <person name="Tsai W.C."/>
            <person name="Van de Peer Y."/>
            <person name="Liu Z.J."/>
        </authorList>
    </citation>
    <scope>NUCLEOTIDE SEQUENCE [LARGE SCALE GENOMIC DNA]</scope>
    <source>
        <strain evidence="4">Lor288</strain>
    </source>
</reference>
<keyword evidence="5" id="KW-1185">Reference proteome</keyword>
<feature type="coiled-coil region" evidence="1">
    <location>
        <begin position="685"/>
        <end position="817"/>
    </location>
</feature>
<dbReference type="Proteomes" id="UP001412067">
    <property type="component" value="Unassembled WGS sequence"/>
</dbReference>
<dbReference type="PANTHER" id="PTHR34452">
    <property type="entry name" value="MYOSIN HEAVY CHAIN-RELATED PROTEIN"/>
    <property type="match status" value="1"/>
</dbReference>
<gene>
    <name evidence="4" type="ORF">KSP40_PGU000381</name>
</gene>
<dbReference type="PANTHER" id="PTHR34452:SF7">
    <property type="entry name" value="MYOSIN HEAVY CHAIN-RELATED PROTEIN"/>
    <property type="match status" value="1"/>
</dbReference>
<organism evidence="4 5">
    <name type="scientific">Platanthera guangdongensis</name>
    <dbReference type="NCBI Taxonomy" id="2320717"/>
    <lineage>
        <taxon>Eukaryota</taxon>
        <taxon>Viridiplantae</taxon>
        <taxon>Streptophyta</taxon>
        <taxon>Embryophyta</taxon>
        <taxon>Tracheophyta</taxon>
        <taxon>Spermatophyta</taxon>
        <taxon>Magnoliopsida</taxon>
        <taxon>Liliopsida</taxon>
        <taxon>Asparagales</taxon>
        <taxon>Orchidaceae</taxon>
        <taxon>Orchidoideae</taxon>
        <taxon>Orchideae</taxon>
        <taxon>Orchidinae</taxon>
        <taxon>Platanthera</taxon>
    </lineage>
</organism>
<evidence type="ECO:0000256" key="2">
    <source>
        <dbReference type="SAM" id="MobiDB-lite"/>
    </source>
</evidence>
<evidence type="ECO:0000313" key="4">
    <source>
        <dbReference type="EMBL" id="KAK8946157.1"/>
    </source>
</evidence>
<proteinExistence type="predicted"/>
<name>A0ABR2LP66_9ASPA</name>
<dbReference type="Pfam" id="PF10358">
    <property type="entry name" value="NT-C2"/>
    <property type="match status" value="1"/>
</dbReference>
<feature type="region of interest" description="Disordered" evidence="2">
    <location>
        <begin position="209"/>
        <end position="231"/>
    </location>
</feature>
<protein>
    <recommendedName>
        <fullName evidence="3">C2 NT-type domain-containing protein</fullName>
    </recommendedName>
</protein>
<feature type="domain" description="C2 NT-type" evidence="3">
    <location>
        <begin position="2"/>
        <end position="138"/>
    </location>
</feature>
<evidence type="ECO:0000259" key="3">
    <source>
        <dbReference type="PROSITE" id="PS51840"/>
    </source>
</evidence>
<sequence length="1066" mass="122950">MLREREKNKIRAVFKLQFHATQVNQLEWGVMTVALVPLDIGKTTMRTDRVPVIDGSCYWRHPIYETVKLLQDPRTGKIHDKLYNFVVSANGSATAAIVGEACIDLSDYFEVVKPAYVSLALKPAKSGVFLHVIIQRMYANLQVRECEDLKDSIAAEQWTTNKHDPDMWDEDREAAVLKNSSSTRNGLSATNGQKKRLLKSKRTVYLPPVSSGNIEKSSSSNTISTAGSDCSEQHKFKGNVSTSRHAFDDSITSKSNNKGTFKKENTILDYMIMEYSEHQTSTNGWLASSVLDEAVANSNKMQDISEQNEKYGDQTIPQLEQMDLSQFELQNFIAMEGGREEIILRKMNGLKAERDALKRDYEELKALQRKIDDDQDDYNKLHPNGNSDIEEINQELQYERSLNSNLHLQLHKTQEANSELILAVQDLEELLEQKDGENICVNCSKNSTKPLVDHEISEMNFSGENSHVQVTEFEELFGTTSDGDDEQYQLEVLIKREDRDKAVHSMEQKIEDLNRVIDSYKTQQEDLQMKLENLSLDNENLRQQNMRHGCSENSATTIYHEEQIRILKKELQEQYKSYEASVEEIMKAKLEEEKRAAQAEDTLKLTISNNADIAERLQEEFITLAGEISSTFHMNEKLAIQAMTEANEIHLQKCHLENHLEKIKVDFVVFQHEREMKFMELSDLVDSKTRENERLVEKLKAKSEENDNQQKLEEENRKALKEEIRILETKVKMLSAEKAHLSEQAEQNRRSVEEMEKLQISNKETERKLQETILEREIIESELASIREKALKSEKDLKELQQQVQEKDKIIKNLNFEVGTLREESEGTKKISLADEMEKESLRKQVFHLQSGLREKVDKISSLEKKNKESARSANSEAIMKRAITENKTHKPSQTHKSQGSNEVILSSDKIKMVEANLMVKRNERDEARPSFLHKEKASNQRIEEVENGICQCNQMQQIYDMEERNIKNNLERESDDSIHNELALRTKSIPLQNKEESVSNNCGQENLPAMLNEMTRKMENSKAIEAELKEMQQRYTDISLRFAEVEGERQQLVMTVRNLKNAQKT</sequence>
<feature type="coiled-coil region" evidence="1">
    <location>
        <begin position="503"/>
        <end position="602"/>
    </location>
</feature>